<accession>A0A8J4EJT5</accession>
<name>A0A8J4EJT5_9ACTN</name>
<evidence type="ECO:0000259" key="12">
    <source>
        <dbReference type="PROSITE" id="PS50901"/>
    </source>
</evidence>
<dbReference type="SMART" id="SM00382">
    <property type="entry name" value="AAA"/>
    <property type="match status" value="3"/>
</dbReference>
<comment type="caution">
    <text evidence="13">The sequence shown here is derived from an EMBL/GenBank/DDBJ whole genome shotgun (WGS) entry which is preliminary data.</text>
</comment>
<dbReference type="InterPro" id="IPR023836">
    <property type="entry name" value="EccCa-like_Actinobacteria"/>
</dbReference>
<evidence type="ECO:0000256" key="11">
    <source>
        <dbReference type="SAM" id="Phobius"/>
    </source>
</evidence>
<dbReference type="Gene3D" id="3.40.50.300">
    <property type="entry name" value="P-loop containing nucleotide triphosphate hydrolases"/>
    <property type="match status" value="4"/>
</dbReference>
<keyword evidence="4" id="KW-0677">Repeat</keyword>
<feature type="transmembrane region" description="Helical" evidence="11">
    <location>
        <begin position="42"/>
        <end position="60"/>
    </location>
</feature>
<keyword evidence="3 11" id="KW-0812">Transmembrane</keyword>
<feature type="domain" description="FtsK" evidence="12">
    <location>
        <begin position="1118"/>
        <end position="1302"/>
    </location>
</feature>
<evidence type="ECO:0000256" key="2">
    <source>
        <dbReference type="ARBA" id="ARBA00022475"/>
    </source>
</evidence>
<evidence type="ECO:0000256" key="7">
    <source>
        <dbReference type="ARBA" id="ARBA00022989"/>
    </source>
</evidence>
<dbReference type="PROSITE" id="PS50901">
    <property type="entry name" value="FTSK"/>
    <property type="match status" value="3"/>
</dbReference>
<dbReference type="NCBIfam" id="TIGR03925">
    <property type="entry name" value="T7SS_EccC_b"/>
    <property type="match status" value="1"/>
</dbReference>
<dbReference type="InterPro" id="IPR050206">
    <property type="entry name" value="FtsK/SpoIIIE/SftA"/>
</dbReference>
<dbReference type="NCBIfam" id="TIGR03924">
    <property type="entry name" value="T7SS_EccC_a"/>
    <property type="match status" value="1"/>
</dbReference>
<keyword evidence="5 9" id="KW-0547">Nucleotide-binding</keyword>
<keyword evidence="6 9" id="KW-0067">ATP-binding</keyword>
<proteinExistence type="predicted"/>
<evidence type="ECO:0000313" key="14">
    <source>
        <dbReference type="Proteomes" id="UP000614996"/>
    </source>
</evidence>
<dbReference type="Proteomes" id="UP000614996">
    <property type="component" value="Unassembled WGS sequence"/>
</dbReference>
<dbReference type="GO" id="GO:0003677">
    <property type="term" value="F:DNA binding"/>
    <property type="evidence" value="ECO:0007669"/>
    <property type="project" value="InterPro"/>
</dbReference>
<dbReference type="InterPro" id="IPR027417">
    <property type="entry name" value="P-loop_NTPase"/>
</dbReference>
<feature type="binding site" evidence="9">
    <location>
        <begin position="1135"/>
        <end position="1142"/>
    </location>
    <ligand>
        <name>ATP</name>
        <dbReference type="ChEBI" id="CHEBI:30616"/>
    </ligand>
</feature>
<dbReference type="PANTHER" id="PTHR22683:SF1">
    <property type="entry name" value="TYPE VII SECRETION SYSTEM PROTEIN ESSC"/>
    <property type="match status" value="1"/>
</dbReference>
<dbReference type="EMBL" id="BOPO01000045">
    <property type="protein sequence ID" value="GIL27487.1"/>
    <property type="molecule type" value="Genomic_DNA"/>
</dbReference>
<gene>
    <name evidence="13" type="primary">ftsK_2</name>
    <name evidence="13" type="ORF">NUM_27410</name>
</gene>
<evidence type="ECO:0000256" key="1">
    <source>
        <dbReference type="ARBA" id="ARBA00004651"/>
    </source>
</evidence>
<feature type="transmembrane region" description="Helical" evidence="11">
    <location>
        <begin position="66"/>
        <end position="87"/>
    </location>
</feature>
<feature type="region of interest" description="Disordered" evidence="10">
    <location>
        <begin position="926"/>
        <end position="946"/>
    </location>
</feature>
<feature type="region of interest" description="Disordered" evidence="10">
    <location>
        <begin position="719"/>
        <end position="738"/>
    </location>
</feature>
<evidence type="ECO:0000256" key="10">
    <source>
        <dbReference type="SAM" id="MobiDB-lite"/>
    </source>
</evidence>
<feature type="compositionally biased region" description="Basic and acidic residues" evidence="10">
    <location>
        <begin position="927"/>
        <end position="946"/>
    </location>
</feature>
<feature type="region of interest" description="Disordered" evidence="10">
    <location>
        <begin position="1"/>
        <end position="29"/>
    </location>
</feature>
<dbReference type="GO" id="GO:0005886">
    <property type="term" value="C:plasma membrane"/>
    <property type="evidence" value="ECO:0007669"/>
    <property type="project" value="UniProtKB-SubCell"/>
</dbReference>
<dbReference type="PANTHER" id="PTHR22683">
    <property type="entry name" value="SPORULATION PROTEIN RELATED"/>
    <property type="match status" value="1"/>
</dbReference>
<feature type="binding site" evidence="9">
    <location>
        <begin position="475"/>
        <end position="482"/>
    </location>
    <ligand>
        <name>ATP</name>
        <dbReference type="ChEBI" id="CHEBI:30616"/>
    </ligand>
</feature>
<comment type="subcellular location">
    <subcellularLocation>
        <location evidence="1">Cell membrane</location>
        <topology evidence="1">Multi-pass membrane protein</topology>
    </subcellularLocation>
</comment>
<evidence type="ECO:0000256" key="9">
    <source>
        <dbReference type="PROSITE-ProRule" id="PRU00289"/>
    </source>
</evidence>
<reference evidence="14" key="1">
    <citation type="journal article" date="2021" name="Int. J. Syst. Evol. Microbiol.">
        <title>Actinocatenispora comari sp. nov., an endophytic actinomycete isolated from aerial parts of Comarum salesowianum.</title>
        <authorList>
            <person name="Oyunbileg N."/>
            <person name="Iizaka Y."/>
            <person name="Hamada M."/>
            <person name="Davaapurev B.O."/>
            <person name="Fukumoto A."/>
            <person name="Tsetseg B."/>
            <person name="Kato F."/>
            <person name="Tamura T."/>
            <person name="Batkhuu J."/>
            <person name="Anzai Y."/>
        </authorList>
    </citation>
    <scope>NUCLEOTIDE SEQUENCE [LARGE SCALE GENOMIC DNA]</scope>
    <source>
        <strain evidence="14">NUM-2625</strain>
    </source>
</reference>
<keyword evidence="14" id="KW-1185">Reference proteome</keyword>
<evidence type="ECO:0000256" key="3">
    <source>
        <dbReference type="ARBA" id="ARBA00022692"/>
    </source>
</evidence>
<dbReference type="RefSeq" id="WP_207125228.1">
    <property type="nucleotide sequence ID" value="NZ_BOPO01000045.1"/>
</dbReference>
<dbReference type="SUPFAM" id="SSF52540">
    <property type="entry name" value="P-loop containing nucleoside triphosphate hydrolases"/>
    <property type="match status" value="3"/>
</dbReference>
<evidence type="ECO:0000256" key="4">
    <source>
        <dbReference type="ARBA" id="ARBA00022737"/>
    </source>
</evidence>
<evidence type="ECO:0000313" key="13">
    <source>
        <dbReference type="EMBL" id="GIL27487.1"/>
    </source>
</evidence>
<organism evidence="13 14">
    <name type="scientific">Actinocatenispora comari</name>
    <dbReference type="NCBI Taxonomy" id="2807577"/>
    <lineage>
        <taxon>Bacteria</taxon>
        <taxon>Bacillati</taxon>
        <taxon>Actinomycetota</taxon>
        <taxon>Actinomycetes</taxon>
        <taxon>Micromonosporales</taxon>
        <taxon>Micromonosporaceae</taxon>
        <taxon>Actinocatenispora</taxon>
    </lineage>
</organism>
<keyword evidence="2" id="KW-1003">Cell membrane</keyword>
<keyword evidence="8 11" id="KW-0472">Membrane</keyword>
<dbReference type="InterPro" id="IPR003593">
    <property type="entry name" value="AAA+_ATPase"/>
</dbReference>
<evidence type="ECO:0000256" key="8">
    <source>
        <dbReference type="ARBA" id="ARBA00023136"/>
    </source>
</evidence>
<dbReference type="Pfam" id="PF01580">
    <property type="entry name" value="FtsK_SpoIIIE"/>
    <property type="match status" value="2"/>
</dbReference>
<feature type="domain" description="FtsK" evidence="12">
    <location>
        <begin position="813"/>
        <end position="1022"/>
    </location>
</feature>
<evidence type="ECO:0000256" key="6">
    <source>
        <dbReference type="ARBA" id="ARBA00022840"/>
    </source>
</evidence>
<sequence length="1335" mass="142458">MTVDTVRRRGRRVALPTPPTGEIGLQSPPVLPRGSGQGGMQLLFMLPMMLGMGAMSFVYIGRSGGVMTYLFGALYAGAMIGMLVMSFSRGGMAKKAQINNERRDYLRYLAGLRGQVHKVATAQTASALASAPDPADLWTLVDTERLWERGRDDADFGRVRIGTGPQRLATPLRAPQTAPLEDLDPLCSTSLRHFIRAYATVPGLPVAISLRAFHTVLLSGERAEALDLARSLLAELAVFHAPDDLRIAIAAPTERWSDWAWTKWLPHGHAAGAADAAGPIRLCADDPARLAELLGADLGERPPFGHRSAQELPHVLLVVDHASAPVAPFDGALGGVTVLRIGAPLDEETPSVPGLLRLLLTDGRVGMVTDDGVAFAGDADHLDGASAEALARLLTPRHVGTTVRDDLPLSATFGLADLIGIGDPRRLDPAVTWASRTTGNRLRIPLGIDPDGRPVELDLKESAENGMGPHGLVIGATGSGKSELLRTLVSGLAVTHSSETLNLALIDFKGGATFAGMSGLPHVCAVITNLADELPLVDRMADALRGELVRRQELLRAAGNFASVRDYERARAGGADLRPLPSLLVIIDEFSELLHDRPEFIDLFVMIGRLGRSLGIHLLLASQRLEEGRLRGLDSHLSYRIGLRTFSASESRAVLGVPDAYELPPVPGSAYLKVDTATLIRFKAAYVSGELPPLDGADANTGPAPVHRALPFTLARVPEPEALPAPDGGPRHAAPGTAPAGETIMDAMVAALVGKGPAAHQIWLPPLAEPPSMDGLLPPLSVDPQRGLCPTGWAGNGRLTVPVAIVDKPFEQRRDLLWADLSGQAGNAIVVGAPQAGKSTLLRSLLTSLALTHTPAEVQFFVLDFGGGALASMAGLPHVSGAAARLDVERCRRIVAELTALLTEREAMFAEHRIDSMATFRRRRADLHRTDGRDPNRADGRDPHPADGREFGDVFLFVDGWMTLRQEYEALEQQITTLAARGLGFGIHVVLSANRWMDVRPQLRDAIGTRFELRLGDPSDSAIDRRAAENVPKAAPGRGLTAEKLHFLTALPRLDGKSTVDDLTDGAADLVARVRAAWPGEPAPPVRLLPRRFPAAALPAAASLPGRTIPIGVGESDLGPVGIDLSAEPHFVLFGDTESGKSNLLRLIGRGITERYTPAEAAVLVVDYRHGLLDAVGGDHLMSYAAAEPTLTGVVAEVQQAMQARLPGPDVRPEQLRDRSWWSGPDLFILVDDYDLVAVSGRNPLAPLLEFVPLARDIGLHLVLARHAGGASKALYEPIMGRIRELGSPGLLLSGAKDEGIILGDSKMSAQPPGRGTLVRRRYAPELIHLALLDD</sequence>
<protein>
    <submittedName>
        <fullName evidence="13">Type VII secretion protein EccC</fullName>
    </submittedName>
</protein>
<dbReference type="InterPro" id="IPR023837">
    <property type="entry name" value="EccCb-like_Actinobacteria"/>
</dbReference>
<dbReference type="GO" id="GO:0005524">
    <property type="term" value="F:ATP binding"/>
    <property type="evidence" value="ECO:0007669"/>
    <property type="project" value="UniProtKB-UniRule"/>
</dbReference>
<feature type="domain" description="FtsK" evidence="12">
    <location>
        <begin position="452"/>
        <end position="652"/>
    </location>
</feature>
<keyword evidence="7 11" id="KW-1133">Transmembrane helix</keyword>
<evidence type="ECO:0000256" key="5">
    <source>
        <dbReference type="ARBA" id="ARBA00022741"/>
    </source>
</evidence>
<dbReference type="InterPro" id="IPR002543">
    <property type="entry name" value="FtsK_dom"/>
</dbReference>
<feature type="binding site" evidence="9">
    <location>
        <begin position="832"/>
        <end position="839"/>
    </location>
    <ligand>
        <name>ATP</name>
        <dbReference type="ChEBI" id="CHEBI:30616"/>
    </ligand>
</feature>